<feature type="region of interest" description="Disordered" evidence="1">
    <location>
        <begin position="33"/>
        <end position="69"/>
    </location>
</feature>
<evidence type="ECO:0000256" key="1">
    <source>
        <dbReference type="SAM" id="MobiDB-lite"/>
    </source>
</evidence>
<evidence type="ECO:0000313" key="2">
    <source>
        <dbReference type="EMBL" id="RDX91119.1"/>
    </source>
</evidence>
<sequence>MLSIYYYAFTVNHQGEGLGLAMTILNSTPNPSLRAEKRKPHHSLHSRLLHQSESYHCDPFRPTRESPIQ</sequence>
<protein>
    <submittedName>
        <fullName evidence="2">Uncharacterized protein</fullName>
    </submittedName>
</protein>
<gene>
    <name evidence="2" type="ORF">CR513_26951</name>
</gene>
<evidence type="ECO:0000313" key="3">
    <source>
        <dbReference type="Proteomes" id="UP000257109"/>
    </source>
</evidence>
<feature type="compositionally biased region" description="Basic and acidic residues" evidence="1">
    <location>
        <begin position="53"/>
        <end position="69"/>
    </location>
</feature>
<dbReference type="EMBL" id="QJKJ01005201">
    <property type="protein sequence ID" value="RDX91119.1"/>
    <property type="molecule type" value="Genomic_DNA"/>
</dbReference>
<proteinExistence type="predicted"/>
<keyword evidence="3" id="KW-1185">Reference proteome</keyword>
<organism evidence="2 3">
    <name type="scientific">Mucuna pruriens</name>
    <name type="common">Velvet bean</name>
    <name type="synonym">Dolichos pruriens</name>
    <dbReference type="NCBI Taxonomy" id="157652"/>
    <lineage>
        <taxon>Eukaryota</taxon>
        <taxon>Viridiplantae</taxon>
        <taxon>Streptophyta</taxon>
        <taxon>Embryophyta</taxon>
        <taxon>Tracheophyta</taxon>
        <taxon>Spermatophyta</taxon>
        <taxon>Magnoliopsida</taxon>
        <taxon>eudicotyledons</taxon>
        <taxon>Gunneridae</taxon>
        <taxon>Pentapetalae</taxon>
        <taxon>rosids</taxon>
        <taxon>fabids</taxon>
        <taxon>Fabales</taxon>
        <taxon>Fabaceae</taxon>
        <taxon>Papilionoideae</taxon>
        <taxon>50 kb inversion clade</taxon>
        <taxon>NPAAA clade</taxon>
        <taxon>indigoferoid/millettioid clade</taxon>
        <taxon>Phaseoleae</taxon>
        <taxon>Mucuna</taxon>
    </lineage>
</organism>
<feature type="compositionally biased region" description="Basic residues" evidence="1">
    <location>
        <begin position="36"/>
        <end position="48"/>
    </location>
</feature>
<name>A0A371GKL9_MUCPR</name>
<dbReference type="AlphaFoldDB" id="A0A371GKL9"/>
<accession>A0A371GKL9</accession>
<dbReference type="Proteomes" id="UP000257109">
    <property type="component" value="Unassembled WGS sequence"/>
</dbReference>
<comment type="caution">
    <text evidence="2">The sequence shown here is derived from an EMBL/GenBank/DDBJ whole genome shotgun (WGS) entry which is preliminary data.</text>
</comment>
<feature type="non-terminal residue" evidence="2">
    <location>
        <position position="1"/>
    </location>
</feature>
<reference evidence="2" key="1">
    <citation type="submission" date="2018-05" db="EMBL/GenBank/DDBJ databases">
        <title>Draft genome of Mucuna pruriens seed.</title>
        <authorList>
            <person name="Nnadi N.E."/>
            <person name="Vos R."/>
            <person name="Hasami M.H."/>
            <person name="Devisetty U.K."/>
            <person name="Aguiy J.C."/>
        </authorList>
    </citation>
    <scope>NUCLEOTIDE SEQUENCE [LARGE SCALE GENOMIC DNA]</scope>
    <source>
        <strain evidence="2">JCA_2017</strain>
    </source>
</reference>